<dbReference type="InterPro" id="IPR042042">
    <property type="entry name" value="Tip20p_domB"/>
</dbReference>
<dbReference type="GO" id="GO:0006890">
    <property type="term" value="P:retrograde vesicle-mediated transport, Golgi to endoplasmic reticulum"/>
    <property type="evidence" value="ECO:0007669"/>
    <property type="project" value="InterPro"/>
</dbReference>
<evidence type="ECO:0000313" key="1">
    <source>
        <dbReference type="EMBL" id="GMM46361.1"/>
    </source>
</evidence>
<keyword evidence="2" id="KW-1185">Reference proteome</keyword>
<gene>
    <name evidence="1" type="ORF">DAPK24_029360</name>
</gene>
<evidence type="ECO:0008006" key="3">
    <source>
        <dbReference type="Google" id="ProtNLM"/>
    </source>
</evidence>
<dbReference type="Gene3D" id="1.20.58.670">
    <property type="entry name" value="Dsl1p vesicle tethering complex, Tip20p subunit, domain D"/>
    <property type="match status" value="1"/>
</dbReference>
<accession>A0AAV5R6X0</accession>
<dbReference type="InterPro" id="IPR042044">
    <property type="entry name" value="EXOC6PINT-1/Sec15/Tip20_C_dom2"/>
</dbReference>
<dbReference type="GO" id="GO:0060628">
    <property type="term" value="P:regulation of ER to Golgi vesicle-mediated transport"/>
    <property type="evidence" value="ECO:0007669"/>
    <property type="project" value="TreeGrafter"/>
</dbReference>
<dbReference type="Proteomes" id="UP001378960">
    <property type="component" value="Unassembled WGS sequence"/>
</dbReference>
<dbReference type="AlphaFoldDB" id="A0AAV5R6X0"/>
<dbReference type="PROSITE" id="PS51386">
    <property type="entry name" value="RINT1_TIP20"/>
    <property type="match status" value="1"/>
</dbReference>
<dbReference type="Gene3D" id="1.20.58.1420">
    <property type="entry name" value="Dsl1p vesicle tethering complex, Tip20p subunit, domain B"/>
    <property type="match status" value="1"/>
</dbReference>
<dbReference type="EMBL" id="BTGB01000003">
    <property type="protein sequence ID" value="GMM46361.1"/>
    <property type="molecule type" value="Genomic_DNA"/>
</dbReference>
<dbReference type="InterPro" id="IPR007528">
    <property type="entry name" value="RINT1_Tip20"/>
</dbReference>
<dbReference type="GO" id="GO:0006888">
    <property type="term" value="P:endoplasmic reticulum to Golgi vesicle-mediated transport"/>
    <property type="evidence" value="ECO:0007669"/>
    <property type="project" value="InterPro"/>
</dbReference>
<comment type="caution">
    <text evidence="1">The sequence shown here is derived from an EMBL/GenBank/DDBJ whole genome shotgun (WGS) entry which is preliminary data.</text>
</comment>
<dbReference type="Pfam" id="PF04437">
    <property type="entry name" value="RINT1_TIP1"/>
    <property type="match status" value="1"/>
</dbReference>
<sequence>MSTSTTISEFLNSQFNSIDTLSRLDTIITEKSANNNNNNNTITSTNSDDCKLAQDVIIQLRELLNNVDENSLTEINKLLDKYGNEPAITYTKMLIKQKLQMIHEFNINKDFSVLLDKICDYEMDELYDKEIESYDDVFSILSDFRNQIDEFYVKYKDVKLIGDPHKINIDINRLHRELNDKLFATIRSEIKGRLYKKLSSNVKNWDNDKVDKHIEISTDTIKEFQLLTKFQLIASNVNDISTFWAIDALITQLNKKFKFHFESDHDTNRLDKPEFAFNYIIGYLNNNLSTISNKLAIPFIQCCKSYNAINGSFSTWFIKSILPMMKRKFVKELDYLVEIDNTNLLSHFVNELKKFDFILKTEFSFIPNKDIDNEWFGLTNELILENEDVWTIWLKNEKTFVNNRFNEIIEMNDAFLIDYEIVEIDKTKPTKSSINLKNLINGITLNYQSLPLKFQLKFLSEVQLKLLNFYFDTLKKGFNALKGIKNVVIDNVSTLERICRIWCSGKYMIEIMNQWNNDIIFIDLWKSLNDQEDVENTFEKTFFESVIKGYEKDILNKIPNLVMNYFDKQLNKTMKDYFQSNNNWTNDININNKDYNDLQLMIKAISNDMSYLRKTLSTSTYNEWKYLLSNTIATYFEKNIALMNNFAKDGAVKLQIHVDYVFDTLKLVKSTTEGYGHLKAIIRVLETGKVNTKANDVPLLDDYTLEMLLMRRV</sequence>
<protein>
    <recommendedName>
        <fullName evidence="3">RAD50-interacting protein 1</fullName>
    </recommendedName>
</protein>
<dbReference type="PANTHER" id="PTHR13520">
    <property type="entry name" value="RAD50-INTERACTING PROTEIN 1 RINT-1"/>
    <property type="match status" value="1"/>
</dbReference>
<organism evidence="1 2">
    <name type="scientific">Pichia kluyveri</name>
    <name type="common">Yeast</name>
    <dbReference type="NCBI Taxonomy" id="36015"/>
    <lineage>
        <taxon>Eukaryota</taxon>
        <taxon>Fungi</taxon>
        <taxon>Dikarya</taxon>
        <taxon>Ascomycota</taxon>
        <taxon>Saccharomycotina</taxon>
        <taxon>Pichiomycetes</taxon>
        <taxon>Pichiales</taxon>
        <taxon>Pichiaceae</taxon>
        <taxon>Pichia</taxon>
    </lineage>
</organism>
<name>A0AAV5R6X0_PICKL</name>
<dbReference type="PANTHER" id="PTHR13520:SF0">
    <property type="entry name" value="RAD50-INTERACTING PROTEIN 1"/>
    <property type="match status" value="1"/>
</dbReference>
<proteinExistence type="predicted"/>
<reference evidence="1 2" key="1">
    <citation type="journal article" date="2023" name="Elife">
        <title>Identification of key yeast species and microbe-microbe interactions impacting larval growth of Drosophila in the wild.</title>
        <authorList>
            <person name="Mure A."/>
            <person name="Sugiura Y."/>
            <person name="Maeda R."/>
            <person name="Honda K."/>
            <person name="Sakurai N."/>
            <person name="Takahashi Y."/>
            <person name="Watada M."/>
            <person name="Katoh T."/>
            <person name="Gotoh A."/>
            <person name="Gotoh Y."/>
            <person name="Taniguchi I."/>
            <person name="Nakamura K."/>
            <person name="Hayashi T."/>
            <person name="Katayama T."/>
            <person name="Uemura T."/>
            <person name="Hattori Y."/>
        </authorList>
    </citation>
    <scope>NUCLEOTIDE SEQUENCE [LARGE SCALE GENOMIC DNA]</scope>
    <source>
        <strain evidence="1 2">PK-24</strain>
    </source>
</reference>
<evidence type="ECO:0000313" key="2">
    <source>
        <dbReference type="Proteomes" id="UP001378960"/>
    </source>
</evidence>
<dbReference type="GO" id="GO:0070939">
    <property type="term" value="C:Dsl1/NZR complex"/>
    <property type="evidence" value="ECO:0007669"/>
    <property type="project" value="InterPro"/>
</dbReference>